<accession>A0ABR4NCC0</accession>
<feature type="region of interest" description="Disordered" evidence="1">
    <location>
        <begin position="52"/>
        <end position="74"/>
    </location>
</feature>
<gene>
    <name evidence="2" type="ORF">HK105_203150</name>
</gene>
<dbReference type="Proteomes" id="UP001527925">
    <property type="component" value="Unassembled WGS sequence"/>
</dbReference>
<proteinExistence type="predicted"/>
<reference evidence="2 3" key="1">
    <citation type="submission" date="2023-09" db="EMBL/GenBank/DDBJ databases">
        <title>Pangenome analysis of Batrachochytrium dendrobatidis and related Chytrids.</title>
        <authorList>
            <person name="Yacoub M.N."/>
            <person name="Stajich J.E."/>
            <person name="James T.Y."/>
        </authorList>
    </citation>
    <scope>NUCLEOTIDE SEQUENCE [LARGE SCALE GENOMIC DNA]</scope>
    <source>
        <strain evidence="2 3">JEL0888</strain>
    </source>
</reference>
<comment type="caution">
    <text evidence="2">The sequence shown here is derived from an EMBL/GenBank/DDBJ whole genome shotgun (WGS) entry which is preliminary data.</text>
</comment>
<dbReference type="EMBL" id="JADGIZ020000012">
    <property type="protein sequence ID" value="KAL2917086.1"/>
    <property type="molecule type" value="Genomic_DNA"/>
</dbReference>
<keyword evidence="3" id="KW-1185">Reference proteome</keyword>
<sequence length="74" mass="8439">MGRTRRCKTCPLCNKSRASKTVANHRSQLVCIRKRRITVHDVENWRKTFAATDGRPHSRPVPGSASCEGWQFEA</sequence>
<protein>
    <submittedName>
        <fullName evidence="2">Uncharacterized protein</fullName>
    </submittedName>
</protein>
<organism evidence="2 3">
    <name type="scientific">Polyrhizophydium stewartii</name>
    <dbReference type="NCBI Taxonomy" id="2732419"/>
    <lineage>
        <taxon>Eukaryota</taxon>
        <taxon>Fungi</taxon>
        <taxon>Fungi incertae sedis</taxon>
        <taxon>Chytridiomycota</taxon>
        <taxon>Chytridiomycota incertae sedis</taxon>
        <taxon>Chytridiomycetes</taxon>
        <taxon>Rhizophydiales</taxon>
        <taxon>Rhizophydiales incertae sedis</taxon>
        <taxon>Polyrhizophydium</taxon>
    </lineage>
</organism>
<evidence type="ECO:0000256" key="1">
    <source>
        <dbReference type="SAM" id="MobiDB-lite"/>
    </source>
</evidence>
<evidence type="ECO:0000313" key="2">
    <source>
        <dbReference type="EMBL" id="KAL2917086.1"/>
    </source>
</evidence>
<name>A0ABR4NCC0_9FUNG</name>
<evidence type="ECO:0000313" key="3">
    <source>
        <dbReference type="Proteomes" id="UP001527925"/>
    </source>
</evidence>